<reference evidence="1" key="1">
    <citation type="submission" date="2021-06" db="EMBL/GenBank/DDBJ databases">
        <authorList>
            <person name="Kallberg Y."/>
            <person name="Tangrot J."/>
            <person name="Rosling A."/>
        </authorList>
    </citation>
    <scope>NUCLEOTIDE SEQUENCE</scope>
    <source>
        <strain evidence="1">MA461A</strain>
    </source>
</reference>
<name>A0ACA9R3F2_9GLOM</name>
<sequence>MQENGKRYISLPAPYMRPHYDVVVIGSGYGGAIAACRMSRAGKRVALLEKGLERWPGEYPSELTECLKDVQYSSASGHRGERTGMYHFYKGSGQSAFVGCGLGGTSLLNANVALEADPRVWQMSAWPKEIQDDFDSIKQNYERAREMLEPVPYPDNYPELPKLKTLEEQARRLGPEFHENFKRTPITVTFEDRINNAGVRQRKSTLTGNDSTGVNDGSKNTTLMNYIPDAWNHGCEIFCKIDVKRVKQDKKSKKWKGRGAFTDDSRNLLSFVTADIVFVAAGTFGTNEILLRSQANGLEISSQLGQNFSGNGDILGFGYNTDLYCNGVAMGNLNPSDFKDPVGPTITGIIDMRNSGSNVMDGYVIEEGVIPYAVANTSNFLLRAIDDRADVKLANESSTSETKAKTWRKITSSVSNYKGAMANTQTYLIMSHDDNTGYLELRDDRLHIEYDGAGLTKMVKNLNDILKDATNKINGTYIPSPLWSNQVSGNALITVHPIGGCNMGKDGYSSV</sequence>
<gene>
    <name evidence="1" type="ORF">RPERSI_LOCUS16862</name>
</gene>
<evidence type="ECO:0000313" key="2">
    <source>
        <dbReference type="Proteomes" id="UP000789920"/>
    </source>
</evidence>
<dbReference type="Proteomes" id="UP000789920">
    <property type="component" value="Unassembled WGS sequence"/>
</dbReference>
<accession>A0ACA9R3F2</accession>
<feature type="non-terminal residue" evidence="1">
    <location>
        <position position="511"/>
    </location>
</feature>
<protein>
    <submittedName>
        <fullName evidence="1">24784_t:CDS:1</fullName>
    </submittedName>
</protein>
<comment type="caution">
    <text evidence="1">The sequence shown here is derived from an EMBL/GenBank/DDBJ whole genome shotgun (WGS) entry which is preliminary data.</text>
</comment>
<organism evidence="1 2">
    <name type="scientific">Racocetra persica</name>
    <dbReference type="NCBI Taxonomy" id="160502"/>
    <lineage>
        <taxon>Eukaryota</taxon>
        <taxon>Fungi</taxon>
        <taxon>Fungi incertae sedis</taxon>
        <taxon>Mucoromycota</taxon>
        <taxon>Glomeromycotina</taxon>
        <taxon>Glomeromycetes</taxon>
        <taxon>Diversisporales</taxon>
        <taxon>Gigasporaceae</taxon>
        <taxon>Racocetra</taxon>
    </lineage>
</organism>
<proteinExistence type="predicted"/>
<keyword evidence="2" id="KW-1185">Reference proteome</keyword>
<dbReference type="EMBL" id="CAJVQC010042304">
    <property type="protein sequence ID" value="CAG8775007.1"/>
    <property type="molecule type" value="Genomic_DNA"/>
</dbReference>
<evidence type="ECO:0000313" key="1">
    <source>
        <dbReference type="EMBL" id="CAG8775007.1"/>
    </source>
</evidence>